<dbReference type="SUPFAM" id="SSF55424">
    <property type="entry name" value="FAD/NAD-linked reductases, dimerisation (C-terminal) domain"/>
    <property type="match status" value="1"/>
</dbReference>
<feature type="domain" description="FAD/NAD(P)-binding" evidence="5">
    <location>
        <begin position="12"/>
        <end position="307"/>
    </location>
</feature>
<dbReference type="InterPro" id="IPR036188">
    <property type="entry name" value="FAD/NAD-bd_sf"/>
</dbReference>
<accession>A0A1H2IZK3</accession>
<dbReference type="EMBL" id="FNLM01000034">
    <property type="protein sequence ID" value="SDU49580.1"/>
    <property type="molecule type" value="Genomic_DNA"/>
</dbReference>
<dbReference type="Gene3D" id="3.50.50.60">
    <property type="entry name" value="FAD/NAD(P)-binding domain"/>
    <property type="match status" value="2"/>
</dbReference>
<evidence type="ECO:0000256" key="4">
    <source>
        <dbReference type="ARBA" id="ARBA00023002"/>
    </source>
</evidence>
<dbReference type="RefSeq" id="WP_074849964.1">
    <property type="nucleotide sequence ID" value="NZ_FNLM01000034.1"/>
</dbReference>
<dbReference type="PANTHER" id="PTHR43557:SF2">
    <property type="entry name" value="RIESKE DOMAIN-CONTAINING PROTEIN-RELATED"/>
    <property type="match status" value="1"/>
</dbReference>
<proteinExistence type="predicted"/>
<organism evidence="6 7">
    <name type="scientific">Gordonia westfalica</name>
    <dbReference type="NCBI Taxonomy" id="158898"/>
    <lineage>
        <taxon>Bacteria</taxon>
        <taxon>Bacillati</taxon>
        <taxon>Actinomycetota</taxon>
        <taxon>Actinomycetes</taxon>
        <taxon>Mycobacteriales</taxon>
        <taxon>Gordoniaceae</taxon>
        <taxon>Gordonia</taxon>
    </lineage>
</organism>
<evidence type="ECO:0000256" key="2">
    <source>
        <dbReference type="ARBA" id="ARBA00022630"/>
    </source>
</evidence>
<dbReference type="Proteomes" id="UP000183180">
    <property type="component" value="Unassembled WGS sequence"/>
</dbReference>
<sequence>MNSVPDGRPGSSVVIVGTGVAGITAAETLRANGFDGSITVFGEEPHLPYRRTALSKGILDGDLSDAKITLRPPGYWDERGIRIVSSVRVTGVDAASRTVELADGSVVGYDALVLATGGTARHLPGASSDLLSLRTRHDIDRARARIDSGPVVIVGGGLIGLEIAAAVASSEQRAGSTGQITVLEAAGSLLSRVVPDTVAEAVATLHRDRGVQIVTDARITAADAGAVTLSDGTRVTGTVIGAIGMQPDTALADGAGLRVSPAGIVVDEALRTSTPGIYAAGDVAARPHPLTGEPMRAEQWLTATEHGKLVAMTIAADLGLATGPSTPIPRVPLAWSMQYSSNIQMVGWPAMANRFDMDVDARTGSGTCADGFAATVRCFDDDRLVGAVCMGRGGAGRALRTEIEDTLEPVGAAG</sequence>
<evidence type="ECO:0000259" key="5">
    <source>
        <dbReference type="Pfam" id="PF07992"/>
    </source>
</evidence>
<dbReference type="Pfam" id="PF07992">
    <property type="entry name" value="Pyr_redox_2"/>
    <property type="match status" value="1"/>
</dbReference>
<dbReference type="PRINTS" id="PR00469">
    <property type="entry name" value="PNDRDTASEII"/>
</dbReference>
<keyword evidence="3" id="KW-0274">FAD</keyword>
<name>A0A1H2IZK3_9ACTN</name>
<evidence type="ECO:0000256" key="3">
    <source>
        <dbReference type="ARBA" id="ARBA00022827"/>
    </source>
</evidence>
<dbReference type="InterPro" id="IPR050446">
    <property type="entry name" value="FAD-oxidoreductase/Apoptosis"/>
</dbReference>
<dbReference type="STRING" id="158898.SAMN04488548_1341589"/>
<dbReference type="InterPro" id="IPR023753">
    <property type="entry name" value="FAD/NAD-binding_dom"/>
</dbReference>
<gene>
    <name evidence="6" type="ORF">SAMN04488548_1341589</name>
</gene>
<dbReference type="OrthoDB" id="3568330at2"/>
<dbReference type="InterPro" id="IPR016156">
    <property type="entry name" value="FAD/NAD-linked_Rdtase_dimer_sf"/>
</dbReference>
<dbReference type="GO" id="GO:0005737">
    <property type="term" value="C:cytoplasm"/>
    <property type="evidence" value="ECO:0007669"/>
    <property type="project" value="TreeGrafter"/>
</dbReference>
<evidence type="ECO:0000313" key="7">
    <source>
        <dbReference type="Proteomes" id="UP000183180"/>
    </source>
</evidence>
<comment type="cofactor">
    <cofactor evidence="1">
        <name>FAD</name>
        <dbReference type="ChEBI" id="CHEBI:57692"/>
    </cofactor>
</comment>
<reference evidence="6 7" key="1">
    <citation type="submission" date="2016-10" db="EMBL/GenBank/DDBJ databases">
        <authorList>
            <person name="de Groot N.N."/>
        </authorList>
    </citation>
    <scope>NUCLEOTIDE SEQUENCE [LARGE SCALE GENOMIC DNA]</scope>
    <source>
        <strain evidence="6 7">DSM 44215</strain>
    </source>
</reference>
<dbReference type="GO" id="GO:0016651">
    <property type="term" value="F:oxidoreductase activity, acting on NAD(P)H"/>
    <property type="evidence" value="ECO:0007669"/>
    <property type="project" value="TreeGrafter"/>
</dbReference>
<evidence type="ECO:0000313" key="6">
    <source>
        <dbReference type="EMBL" id="SDU49580.1"/>
    </source>
</evidence>
<evidence type="ECO:0000256" key="1">
    <source>
        <dbReference type="ARBA" id="ARBA00001974"/>
    </source>
</evidence>
<keyword evidence="4" id="KW-0560">Oxidoreductase</keyword>
<dbReference type="SUPFAM" id="SSF51905">
    <property type="entry name" value="FAD/NAD(P)-binding domain"/>
    <property type="match status" value="1"/>
</dbReference>
<dbReference type="Gene3D" id="3.30.390.30">
    <property type="match status" value="1"/>
</dbReference>
<dbReference type="PANTHER" id="PTHR43557">
    <property type="entry name" value="APOPTOSIS-INDUCING FACTOR 1"/>
    <property type="match status" value="1"/>
</dbReference>
<keyword evidence="2" id="KW-0285">Flavoprotein</keyword>
<dbReference type="AlphaFoldDB" id="A0A1H2IZK3"/>
<dbReference type="PRINTS" id="PR00368">
    <property type="entry name" value="FADPNR"/>
</dbReference>
<protein>
    <submittedName>
        <fullName evidence="6">Reductase C-terminal</fullName>
    </submittedName>
</protein>